<proteinExistence type="predicted"/>
<reference evidence="3 4" key="1">
    <citation type="submission" date="2018-11" db="EMBL/GenBank/DDBJ databases">
        <authorList>
            <person name="Li F."/>
        </authorList>
    </citation>
    <scope>NUCLEOTIDE SEQUENCE [LARGE SCALE GENOMIC DNA]</scope>
    <source>
        <strain evidence="3 4">Gsoil 097</strain>
    </source>
</reference>
<dbReference type="EMBL" id="RJSE01000003">
    <property type="protein sequence ID" value="RNL64845.1"/>
    <property type="molecule type" value="Genomic_DNA"/>
</dbReference>
<dbReference type="Pfam" id="PF13556">
    <property type="entry name" value="HTH_30"/>
    <property type="match status" value="1"/>
</dbReference>
<dbReference type="PANTHER" id="PTHR33744:SF1">
    <property type="entry name" value="DNA-BINDING TRANSCRIPTIONAL ACTIVATOR ADER"/>
    <property type="match status" value="1"/>
</dbReference>
<feature type="domain" description="RsbT co-antagonist protein RsbRD N-terminal" evidence="2">
    <location>
        <begin position="10"/>
        <end position="143"/>
    </location>
</feature>
<evidence type="ECO:0000259" key="1">
    <source>
        <dbReference type="Pfam" id="PF13556"/>
    </source>
</evidence>
<evidence type="ECO:0000259" key="2">
    <source>
        <dbReference type="Pfam" id="PF14361"/>
    </source>
</evidence>
<dbReference type="InterPro" id="IPR025751">
    <property type="entry name" value="RsbRD_N_dom"/>
</dbReference>
<dbReference type="Pfam" id="PF14361">
    <property type="entry name" value="RsbRD_N"/>
    <property type="match status" value="1"/>
</dbReference>
<evidence type="ECO:0000313" key="4">
    <source>
        <dbReference type="Proteomes" id="UP000267128"/>
    </source>
</evidence>
<dbReference type="InterPro" id="IPR025736">
    <property type="entry name" value="PucR_C-HTH_dom"/>
</dbReference>
<sequence>MRSAADPLGGRIARVIQERVQVFAGPVTGKRHRLIALATRSAIEEFFDQLTGRGPSGRRVDELFAKMGHGEATDGHTLAPILEALEHARLLAWDEVRALVVRLDGAAAVLSGLHDEIERLHTRLRTQVERGYAAGERAVARSHGGPRRELLRGLVEGADRETLVALALAAGSDLPAAVVLASIEGEPDLTGVPGILSDLVDGELLALAAAPDRDRLIETLTADLGVRRAAVSWSVATAHADDARRWVGRALELADQGVLLDERVLDCDQHRTLLWLYAEPHLRRQLCQELLGPLLAESPHSRQILAETLSVWLEMRASAPAIAARLDVHPQTIRYRWKRINELLGDALREPELIVQLTMLLKASVPLWRTGDQSDFPRQPARDRG</sequence>
<dbReference type="PANTHER" id="PTHR33744">
    <property type="entry name" value="CARBOHYDRATE DIACID REGULATOR"/>
    <property type="match status" value="1"/>
</dbReference>
<organism evidence="3 4">
    <name type="scientific">Nocardioides marmoriginsengisoli</name>
    <dbReference type="NCBI Taxonomy" id="661483"/>
    <lineage>
        <taxon>Bacteria</taxon>
        <taxon>Bacillati</taxon>
        <taxon>Actinomycetota</taxon>
        <taxon>Actinomycetes</taxon>
        <taxon>Propionibacteriales</taxon>
        <taxon>Nocardioidaceae</taxon>
        <taxon>Nocardioides</taxon>
    </lineage>
</organism>
<dbReference type="Proteomes" id="UP000267128">
    <property type="component" value="Unassembled WGS sequence"/>
</dbReference>
<name>A0A3N0CN41_9ACTN</name>
<evidence type="ECO:0000313" key="3">
    <source>
        <dbReference type="EMBL" id="RNL64845.1"/>
    </source>
</evidence>
<comment type="caution">
    <text evidence="3">The sequence shown here is derived from an EMBL/GenBank/DDBJ whole genome shotgun (WGS) entry which is preliminary data.</text>
</comment>
<dbReference type="Gene3D" id="1.10.10.2840">
    <property type="entry name" value="PucR C-terminal helix-turn-helix domain"/>
    <property type="match status" value="1"/>
</dbReference>
<keyword evidence="4" id="KW-1185">Reference proteome</keyword>
<dbReference type="InterPro" id="IPR042070">
    <property type="entry name" value="PucR_C-HTH_sf"/>
</dbReference>
<protein>
    <submittedName>
        <fullName evidence="3">PucR family transcriptional regulator</fullName>
    </submittedName>
</protein>
<accession>A0A3N0CN41</accession>
<gene>
    <name evidence="3" type="ORF">EFK50_02315</name>
</gene>
<feature type="domain" description="PucR C-terminal helix-turn-helix" evidence="1">
    <location>
        <begin position="305"/>
        <end position="363"/>
    </location>
</feature>
<dbReference type="RefSeq" id="WP_123225948.1">
    <property type="nucleotide sequence ID" value="NZ_RJSE01000003.1"/>
</dbReference>
<dbReference type="OrthoDB" id="5243741at2"/>
<dbReference type="AlphaFoldDB" id="A0A3N0CN41"/>
<dbReference type="InterPro" id="IPR051448">
    <property type="entry name" value="CdaR-like_regulators"/>
</dbReference>